<feature type="region of interest" description="Disordered" evidence="1">
    <location>
        <begin position="32"/>
        <end position="61"/>
    </location>
</feature>
<feature type="transmembrane region" description="Helical" evidence="2">
    <location>
        <begin position="12"/>
        <end position="30"/>
    </location>
</feature>
<reference evidence="4" key="1">
    <citation type="submission" date="2018-05" db="EMBL/GenBank/DDBJ databases">
        <authorList>
            <person name="Li X."/>
        </authorList>
    </citation>
    <scope>NUCLEOTIDE SEQUENCE [LARGE SCALE GENOMIC DNA]</scope>
    <source>
        <strain evidence="4">HKS-05</strain>
    </source>
</reference>
<gene>
    <name evidence="3" type="ORF">DJ021_16800</name>
</gene>
<dbReference type="Proteomes" id="UP000249842">
    <property type="component" value="Unassembled WGS sequence"/>
</dbReference>
<protein>
    <submittedName>
        <fullName evidence="3">Uncharacterized protein</fullName>
    </submittedName>
</protein>
<organism evidence="3 4">
    <name type="scientific">Phenylobacterium hankyongense</name>
    <dbReference type="NCBI Taxonomy" id="1813876"/>
    <lineage>
        <taxon>Bacteria</taxon>
        <taxon>Pseudomonadati</taxon>
        <taxon>Pseudomonadota</taxon>
        <taxon>Alphaproteobacteria</taxon>
        <taxon>Caulobacterales</taxon>
        <taxon>Caulobacteraceae</taxon>
        <taxon>Phenylobacterium</taxon>
    </lineage>
</organism>
<evidence type="ECO:0000256" key="1">
    <source>
        <dbReference type="SAM" id="MobiDB-lite"/>
    </source>
</evidence>
<dbReference type="AlphaFoldDB" id="A0A328B1L6"/>
<name>A0A328B1L6_9CAUL</name>
<proteinExistence type="predicted"/>
<keyword evidence="2" id="KW-0472">Membrane</keyword>
<evidence type="ECO:0000313" key="3">
    <source>
        <dbReference type="EMBL" id="RAK61342.1"/>
    </source>
</evidence>
<dbReference type="EMBL" id="QFYP01000001">
    <property type="protein sequence ID" value="RAK61342.1"/>
    <property type="molecule type" value="Genomic_DNA"/>
</dbReference>
<evidence type="ECO:0000313" key="4">
    <source>
        <dbReference type="Proteomes" id="UP000249842"/>
    </source>
</evidence>
<keyword evidence="4" id="KW-1185">Reference proteome</keyword>
<evidence type="ECO:0000256" key="2">
    <source>
        <dbReference type="SAM" id="Phobius"/>
    </source>
</evidence>
<keyword evidence="2" id="KW-0812">Transmembrane</keyword>
<keyword evidence="2" id="KW-1133">Transmembrane helix</keyword>
<sequence length="228" mass="23509">MDFTDRRTQLVIAGGALALIAGVLIGWAMTSGHRGERAPPPPASRGGLVIDSNAAPNEGHMDPTKPLRCFVAGQFVGELTLAQCAQHNGVATDALDVGVDPSGALAAAEQAGTVLTPLPPPAEPATPVAAPPTAPTAAAAPQAVSAPTGSCWRYSESQWRKLPTDLTLNACVQTLFAGRCERQGGATYGRWLQQTLRLVPGRVEISGDNRSFRTLVEQGGGCSVPPVG</sequence>
<accession>A0A328B1L6</accession>
<comment type="caution">
    <text evidence="3">The sequence shown here is derived from an EMBL/GenBank/DDBJ whole genome shotgun (WGS) entry which is preliminary data.</text>
</comment>
<dbReference type="OrthoDB" id="7172052at2"/>
<dbReference type="RefSeq" id="WP_111458634.1">
    <property type="nucleotide sequence ID" value="NZ_QFYP01000001.1"/>
</dbReference>